<sequence length="48" mass="5517">MKINLVLEKDGGGGYLARVEDHQNLFVFAYTEKDAVIELKRVWHTPSK</sequence>
<dbReference type="EMBL" id="CAADEW010000017">
    <property type="protein sequence ID" value="VFJ47695.1"/>
    <property type="molecule type" value="Genomic_DNA"/>
</dbReference>
<evidence type="ECO:0000313" key="2">
    <source>
        <dbReference type="EMBL" id="VFJ62992.1"/>
    </source>
</evidence>
<reference evidence="2" key="1">
    <citation type="submission" date="2019-02" db="EMBL/GenBank/DDBJ databases">
        <authorList>
            <person name="Gruber-Vodicka R. H."/>
            <person name="Seah K. B. B."/>
        </authorList>
    </citation>
    <scope>NUCLEOTIDE SEQUENCE</scope>
    <source>
        <strain evidence="2">BECK_BZ106</strain>
        <strain evidence="1">BECK_BZ15</strain>
    </source>
</reference>
<protein>
    <submittedName>
        <fullName evidence="2">Uncharacterized protein</fullName>
    </submittedName>
</protein>
<dbReference type="AlphaFoldDB" id="A0A450T8H6"/>
<gene>
    <name evidence="1" type="ORF">BECKFW1821A_GA0114235_101715</name>
    <name evidence="2" type="ORF">BECKFW1821B_GA0114236_107813</name>
</gene>
<accession>A0A450T8H6</accession>
<evidence type="ECO:0000313" key="1">
    <source>
        <dbReference type="EMBL" id="VFJ47695.1"/>
    </source>
</evidence>
<name>A0A450T8H6_9GAMM</name>
<dbReference type="EMBL" id="CAADFD010000078">
    <property type="protein sequence ID" value="VFJ62992.1"/>
    <property type="molecule type" value="Genomic_DNA"/>
</dbReference>
<proteinExistence type="predicted"/>
<organism evidence="2">
    <name type="scientific">Candidatus Kentrum sp. FW</name>
    <dbReference type="NCBI Taxonomy" id="2126338"/>
    <lineage>
        <taxon>Bacteria</taxon>
        <taxon>Pseudomonadati</taxon>
        <taxon>Pseudomonadota</taxon>
        <taxon>Gammaproteobacteria</taxon>
        <taxon>Candidatus Kentrum</taxon>
    </lineage>
</organism>